<accession>A0ABN3KXR0</accession>
<protein>
    <submittedName>
        <fullName evidence="2">Uncharacterized protein</fullName>
    </submittedName>
</protein>
<organism evidence="2 3">
    <name type="scientific">Streptomyces longisporus</name>
    <dbReference type="NCBI Taxonomy" id="1948"/>
    <lineage>
        <taxon>Bacteria</taxon>
        <taxon>Bacillati</taxon>
        <taxon>Actinomycetota</taxon>
        <taxon>Actinomycetes</taxon>
        <taxon>Kitasatosporales</taxon>
        <taxon>Streptomycetaceae</taxon>
        <taxon>Streptomyces</taxon>
    </lineage>
</organism>
<name>A0ABN3KXR0_STRLO</name>
<gene>
    <name evidence="2" type="ORF">GCM10010276_06690</name>
</gene>
<evidence type="ECO:0000313" key="2">
    <source>
        <dbReference type="EMBL" id="GAA2474192.1"/>
    </source>
</evidence>
<comment type="caution">
    <text evidence="2">The sequence shown here is derived from an EMBL/GenBank/DDBJ whole genome shotgun (WGS) entry which is preliminary data.</text>
</comment>
<dbReference type="RefSeq" id="WP_344398479.1">
    <property type="nucleotide sequence ID" value="NZ_BAAASG010000002.1"/>
</dbReference>
<dbReference type="Proteomes" id="UP001501777">
    <property type="component" value="Unassembled WGS sequence"/>
</dbReference>
<keyword evidence="3" id="KW-1185">Reference proteome</keyword>
<evidence type="ECO:0000256" key="1">
    <source>
        <dbReference type="SAM" id="MobiDB-lite"/>
    </source>
</evidence>
<proteinExistence type="predicted"/>
<reference evidence="2 3" key="1">
    <citation type="journal article" date="2019" name="Int. J. Syst. Evol. Microbiol.">
        <title>The Global Catalogue of Microorganisms (GCM) 10K type strain sequencing project: providing services to taxonomists for standard genome sequencing and annotation.</title>
        <authorList>
            <consortium name="The Broad Institute Genomics Platform"/>
            <consortium name="The Broad Institute Genome Sequencing Center for Infectious Disease"/>
            <person name="Wu L."/>
            <person name="Ma J."/>
        </authorList>
    </citation>
    <scope>NUCLEOTIDE SEQUENCE [LARGE SCALE GENOMIC DNA]</scope>
    <source>
        <strain evidence="2 3">JCM 4395</strain>
    </source>
</reference>
<sequence>MPPPSRWGGGWRSSSWAADERLLAPELTAEPGAGAGPDRATVGVLVRLTRAGADLRAVRLQGPRRSGTGSPARSRAQRTGLSADELPPAIQAAMFNAALRAAVEHYTWRTADAGSDRATAVAELTATMRSALAVAAEGLR</sequence>
<evidence type="ECO:0000313" key="3">
    <source>
        <dbReference type="Proteomes" id="UP001501777"/>
    </source>
</evidence>
<feature type="region of interest" description="Disordered" evidence="1">
    <location>
        <begin position="57"/>
        <end position="85"/>
    </location>
</feature>
<dbReference type="EMBL" id="BAAASG010000002">
    <property type="protein sequence ID" value="GAA2474192.1"/>
    <property type="molecule type" value="Genomic_DNA"/>
</dbReference>